<dbReference type="AlphaFoldDB" id="A0A0A6FKS5"/>
<feature type="compositionally biased region" description="Basic and acidic residues" evidence="1">
    <location>
        <begin position="352"/>
        <end position="361"/>
    </location>
</feature>
<dbReference type="PATRIC" id="fig|587753.9.peg.5542"/>
<protein>
    <submittedName>
        <fullName evidence="2">Uncharacterized protein</fullName>
    </submittedName>
</protein>
<evidence type="ECO:0000313" key="3">
    <source>
        <dbReference type="Proteomes" id="UP000030564"/>
    </source>
</evidence>
<organism evidence="2 3">
    <name type="scientific">Pseudomonas chlororaphis</name>
    <dbReference type="NCBI Taxonomy" id="587753"/>
    <lineage>
        <taxon>Bacteria</taxon>
        <taxon>Pseudomonadati</taxon>
        <taxon>Pseudomonadota</taxon>
        <taxon>Gammaproteobacteria</taxon>
        <taxon>Pseudomonadales</taxon>
        <taxon>Pseudomonadaceae</taxon>
        <taxon>Pseudomonas</taxon>
    </lineage>
</organism>
<feature type="region of interest" description="Disordered" evidence="1">
    <location>
        <begin position="392"/>
        <end position="416"/>
    </location>
</feature>
<evidence type="ECO:0000313" key="2">
    <source>
        <dbReference type="EMBL" id="KHA73336.1"/>
    </source>
</evidence>
<name>A0A0A6FKS5_9PSED</name>
<sequence>MHGRGVIHKLLQALVESPAHRILPARHRAELRGQHHAIQIHPVHAKHIQRPLQVVLEERVFADRIAGFADQLDGLIHVRVIGELHREKRISELPRLVGHSLDLAERYRVHKALAVTQAQRTNGQPFDRAGMARIEHHPVTNRQRVLDDDEQPGNDVLHQLLRTETDGQTDHTRTGQQRRDVNPKIGHGGDRANHHKDDFDRVAQQRQDGFHPRARLACRAFAERRFQRFLNCRVEHYPQQPCDQEDQADAAQRVADGSSDRAALGKIEERYAPDPPEDVDEGNGDDDPQQGMQEAEETFLVGTAALDCFGLSRLEQVLQDRAEKHRADQQHRGEQRAAQGLLIVLADTDQVDRRDQHHQHDWPIPQPGKDPQRLLQRGLFQPLAQRTIADQMRHRAAQANHQQTKNDGGDQPGEHRDAAGDIAAQLAGDLRAGQRIAESSEEADQEQRTRAVIADDPRRRTFMADVEHHHHAQQHRGGKDTAAGGVGQTQRQRAANRSLQEMADVEGQRQADQRWNGVRQQISNQILTTLTGAQPATLAQAFGQQAAEHGEQRETAEPSAGQREEIPGDAPARAIRRLVDQFVDFIGGAIGAQAPGIDQVFV</sequence>
<feature type="compositionally biased region" description="Acidic residues" evidence="1">
    <location>
        <begin position="275"/>
        <end position="288"/>
    </location>
</feature>
<feature type="compositionally biased region" description="Basic and acidic residues" evidence="1">
    <location>
        <begin position="445"/>
        <end position="459"/>
    </location>
</feature>
<feature type="region of interest" description="Disordered" evidence="1">
    <location>
        <begin position="543"/>
        <end position="569"/>
    </location>
</feature>
<proteinExistence type="predicted"/>
<gene>
    <name evidence="2" type="ORF">NZ35_11505</name>
</gene>
<comment type="caution">
    <text evidence="2">The sequence shown here is derived from an EMBL/GenBank/DDBJ whole genome shotgun (WGS) entry which is preliminary data.</text>
</comment>
<dbReference type="EMBL" id="JSFK01000006">
    <property type="protein sequence ID" value="KHA73336.1"/>
    <property type="molecule type" value="Genomic_DNA"/>
</dbReference>
<feature type="region of interest" description="Disordered" evidence="1">
    <location>
        <begin position="435"/>
        <end position="510"/>
    </location>
</feature>
<dbReference type="Proteomes" id="UP000030564">
    <property type="component" value="Unassembled WGS sequence"/>
</dbReference>
<accession>A0A0A6FKS5</accession>
<feature type="region of interest" description="Disordered" evidence="1">
    <location>
        <begin position="243"/>
        <end position="290"/>
    </location>
</feature>
<feature type="region of interest" description="Disordered" evidence="1">
    <location>
        <begin position="163"/>
        <end position="195"/>
    </location>
</feature>
<evidence type="ECO:0000256" key="1">
    <source>
        <dbReference type="SAM" id="MobiDB-lite"/>
    </source>
</evidence>
<feature type="region of interest" description="Disordered" evidence="1">
    <location>
        <begin position="352"/>
        <end position="372"/>
    </location>
</feature>
<feature type="compositionally biased region" description="Polar residues" evidence="1">
    <location>
        <begin position="488"/>
        <end position="499"/>
    </location>
</feature>
<reference evidence="2 3" key="1">
    <citation type="submission" date="2014-10" db="EMBL/GenBank/DDBJ databases">
        <title>Draft genome sequence of Pseudomonas chlororaphis EA105.</title>
        <authorList>
            <person name="McCully L.M."/>
            <person name="Bitzer A.S."/>
            <person name="Spence C."/>
            <person name="Bais H."/>
            <person name="Silby M.W."/>
        </authorList>
    </citation>
    <scope>NUCLEOTIDE SEQUENCE [LARGE SCALE GENOMIC DNA]</scope>
    <source>
        <strain evidence="2 3">EA105</strain>
    </source>
</reference>
<feature type="compositionally biased region" description="Basic and acidic residues" evidence="1">
    <location>
        <begin position="548"/>
        <end position="566"/>
    </location>
</feature>